<dbReference type="STRING" id="1137280.D777_01606"/>
<sequence>MLDNLLSELIEIVEAENNPPFSDDGAYDELASKKEALLEKWKGFSPEERKPYNGNIKNYFKGEGLSDNLDPSLYASRNFNLLRKEIDARLSSDDSVRLLPINDLHFEQSILELVENMENTEHVRELYKLRKRAVGDSRKSGINAIEASRIRNCMRQGRELYLAGKSGSLMVKPLNFFYSLTAYAYAFIILNNPIRYSLDSLPGSHGLNYIPDGMKSQVGGDMPQGTFSDLVCSFPTLSVRNADISIQQDASSSILEFFKRRHTIGVGTLLSMIPEIREYYRIATGEIGRTHPLTVSMGKSDRSIVWEFQIGDGERRPDMADIENSFKGFSITERYGKYIISVPASDAFKINACVSCDARGNLWYVENPFYPVVFPEICIHFMLTSTLSNLMRYSPDHWGVVLLNETNSDQSLIVRKYLSAFENKFPILILRSISKYFPFVVES</sequence>
<gene>
    <name evidence="1" type="ORF">D777_01606</name>
</gene>
<accession>A0A072NFN0</accession>
<comment type="caution">
    <text evidence="1">The sequence shown here is derived from an EMBL/GenBank/DDBJ whole genome shotgun (WGS) entry which is preliminary data.</text>
</comment>
<protein>
    <submittedName>
        <fullName evidence="1">Uncharacterized protein</fullName>
    </submittedName>
</protein>
<name>A0A072NFN0_9GAMM</name>
<evidence type="ECO:0000313" key="1">
    <source>
        <dbReference type="EMBL" id="KEF31920.1"/>
    </source>
</evidence>
<keyword evidence="2" id="KW-1185">Reference proteome</keyword>
<dbReference type="Proteomes" id="UP000035057">
    <property type="component" value="Unassembled WGS sequence"/>
</dbReference>
<dbReference type="AlphaFoldDB" id="A0A072NFN0"/>
<dbReference type="Pfam" id="PF14175">
    <property type="entry name" value="YaaC"/>
    <property type="match status" value="1"/>
</dbReference>
<proteinExistence type="predicted"/>
<reference evidence="1 2" key="1">
    <citation type="submission" date="2012-12" db="EMBL/GenBank/DDBJ databases">
        <title>Genome assembly of Marinobacter sp. AK21.</title>
        <authorList>
            <person name="Khatri I."/>
            <person name="Kumar R."/>
            <person name="Vaidya B."/>
            <person name="Subramanian S."/>
            <person name="Pinnaka A."/>
        </authorList>
    </citation>
    <scope>NUCLEOTIDE SEQUENCE [LARGE SCALE GENOMIC DNA]</scope>
    <source>
        <strain evidence="1 2">AK21</strain>
    </source>
</reference>
<dbReference type="EMBL" id="ANIE01000004">
    <property type="protein sequence ID" value="KEF31920.1"/>
    <property type="molecule type" value="Genomic_DNA"/>
</dbReference>
<dbReference type="InterPro" id="IPR026988">
    <property type="entry name" value="YaaC-like"/>
</dbReference>
<evidence type="ECO:0000313" key="2">
    <source>
        <dbReference type="Proteomes" id="UP000035057"/>
    </source>
</evidence>
<dbReference type="RefSeq" id="WP_081849490.1">
    <property type="nucleotide sequence ID" value="NZ_ANIE01000004.1"/>
</dbReference>
<dbReference type="PATRIC" id="fig|1137280.3.peg.1418"/>
<dbReference type="OrthoDB" id="6007799at2"/>
<organism evidence="1 2">
    <name type="scientific">Marinobacter nitratireducens</name>
    <dbReference type="NCBI Taxonomy" id="1137280"/>
    <lineage>
        <taxon>Bacteria</taxon>
        <taxon>Pseudomonadati</taxon>
        <taxon>Pseudomonadota</taxon>
        <taxon>Gammaproteobacteria</taxon>
        <taxon>Pseudomonadales</taxon>
        <taxon>Marinobacteraceae</taxon>
        <taxon>Marinobacter</taxon>
    </lineage>
</organism>